<accession>A0A410P494</accession>
<evidence type="ECO:0000256" key="1">
    <source>
        <dbReference type="SAM" id="SignalP"/>
    </source>
</evidence>
<keyword evidence="3" id="KW-1185">Reference proteome</keyword>
<dbReference type="SUPFAM" id="SSF49785">
    <property type="entry name" value="Galactose-binding domain-like"/>
    <property type="match status" value="1"/>
</dbReference>
<gene>
    <name evidence="2" type="ORF">BU251_03645</name>
</gene>
<reference evidence="2 3" key="1">
    <citation type="submission" date="2017-01" db="EMBL/GenBank/DDBJ databases">
        <title>First insights into the biology of 'candidatus Vampirococcus archaeovorus'.</title>
        <authorList>
            <person name="Kizina J."/>
            <person name="Jordan S."/>
            <person name="Stueber K."/>
            <person name="Reinhardt R."/>
            <person name="Harder J."/>
        </authorList>
    </citation>
    <scope>NUCLEOTIDE SEQUENCE [LARGE SCALE GENOMIC DNA]</scope>
    <source>
        <strain evidence="2 3">LiM</strain>
    </source>
</reference>
<feature type="chain" id="PRO_5019122583" evidence="1">
    <location>
        <begin position="30"/>
        <end position="209"/>
    </location>
</feature>
<dbReference type="EMBL" id="CP019384">
    <property type="protein sequence ID" value="QAT16888.1"/>
    <property type="molecule type" value="Genomic_DNA"/>
</dbReference>
<dbReference type="InterPro" id="IPR008979">
    <property type="entry name" value="Galactose-bd-like_sf"/>
</dbReference>
<dbReference type="OrthoDB" id="9762066at2"/>
<dbReference type="Gene3D" id="2.60.120.430">
    <property type="entry name" value="Galactose-binding lectin"/>
    <property type="match status" value="1"/>
</dbReference>
<protein>
    <submittedName>
        <fullName evidence="2">Uncharacterized protein</fullName>
    </submittedName>
</protein>
<dbReference type="RefSeq" id="WP_128699529.1">
    <property type="nucleotide sequence ID" value="NZ_CP019384.1"/>
</dbReference>
<proteinExistence type="predicted"/>
<name>A0A410P494_VELA1</name>
<dbReference type="KEGG" id="vai:BU251_03645"/>
<evidence type="ECO:0000313" key="3">
    <source>
        <dbReference type="Proteomes" id="UP000287243"/>
    </source>
</evidence>
<evidence type="ECO:0000313" key="2">
    <source>
        <dbReference type="EMBL" id="QAT16888.1"/>
    </source>
</evidence>
<keyword evidence="1" id="KW-0732">Signal</keyword>
<dbReference type="AlphaFoldDB" id="A0A410P494"/>
<dbReference type="Proteomes" id="UP000287243">
    <property type="component" value="Chromosome"/>
</dbReference>
<sequence length="209" mass="22816">MMNPKIISGFCFGLLVAVTLCGSVATQSAAQEQKAAVKLFYVYSDKGAANSNFFIPSGWMGDYADLTLDNGWSDDVYAGDTCIKISYSNRASSGARWAGIYWQNPANNWGSKENAGVDLRGVSRLTFWARGERGGERIEEFKMGGISGPYPDSDTAGIGPVVLTPEWKQYSIDLRGKDLSHIIGGFAWSANLDGNPKGCTFYLDEIRYE</sequence>
<organism evidence="2 3">
    <name type="scientific">Velamenicoccus archaeovorus</name>
    <dbReference type="NCBI Taxonomy" id="1930593"/>
    <lineage>
        <taxon>Bacteria</taxon>
        <taxon>Pseudomonadati</taxon>
        <taxon>Candidatus Omnitrophota</taxon>
        <taxon>Candidatus Velamenicoccus</taxon>
    </lineage>
</organism>
<feature type="signal peptide" evidence="1">
    <location>
        <begin position="1"/>
        <end position="29"/>
    </location>
</feature>